<protein>
    <submittedName>
        <fullName evidence="1">Uncharacterized protein</fullName>
    </submittedName>
</protein>
<dbReference type="Proteomes" id="UP000027135">
    <property type="component" value="Unassembled WGS sequence"/>
</dbReference>
<dbReference type="EMBL" id="KK852971">
    <property type="protein sequence ID" value="KDR13089.1"/>
    <property type="molecule type" value="Genomic_DNA"/>
</dbReference>
<reference evidence="1 2" key="1">
    <citation type="journal article" date="2014" name="Nat. Commun.">
        <title>Molecular traces of alternative social organization in a termite genome.</title>
        <authorList>
            <person name="Terrapon N."/>
            <person name="Li C."/>
            <person name="Robertson H.M."/>
            <person name="Ji L."/>
            <person name="Meng X."/>
            <person name="Booth W."/>
            <person name="Chen Z."/>
            <person name="Childers C.P."/>
            <person name="Glastad K.M."/>
            <person name="Gokhale K."/>
            <person name="Gowin J."/>
            <person name="Gronenberg W."/>
            <person name="Hermansen R.A."/>
            <person name="Hu H."/>
            <person name="Hunt B.G."/>
            <person name="Huylmans A.K."/>
            <person name="Khalil S.M."/>
            <person name="Mitchell R.D."/>
            <person name="Munoz-Torres M.C."/>
            <person name="Mustard J.A."/>
            <person name="Pan H."/>
            <person name="Reese J.T."/>
            <person name="Scharf M.E."/>
            <person name="Sun F."/>
            <person name="Vogel H."/>
            <person name="Xiao J."/>
            <person name="Yang W."/>
            <person name="Yang Z."/>
            <person name="Yang Z."/>
            <person name="Zhou J."/>
            <person name="Zhu J."/>
            <person name="Brent C.S."/>
            <person name="Elsik C.G."/>
            <person name="Goodisman M.A."/>
            <person name="Liberles D.A."/>
            <person name="Roe R.M."/>
            <person name="Vargo E.L."/>
            <person name="Vilcinskas A."/>
            <person name="Wang J."/>
            <person name="Bornberg-Bauer E."/>
            <person name="Korb J."/>
            <person name="Zhang G."/>
            <person name="Liebig J."/>
        </authorList>
    </citation>
    <scope>NUCLEOTIDE SEQUENCE [LARGE SCALE GENOMIC DNA]</scope>
    <source>
        <tissue evidence="1">Whole organism</tissue>
    </source>
</reference>
<keyword evidence="2" id="KW-1185">Reference proteome</keyword>
<sequence length="709" mass="78945">MSRFNVLRWAVPDNVKDLCPDGIKVLKFEKRDIVIVWFKNDILIYDHVNLPELQSGNDSSKAIVLSVEGSVVSILQLGDMVGVFNGSFLYLLVETADKCLVSTSGCGGGDAISKGSLALKMHIRMHQKVLAMCSLFMGFVLVKKKKEKLYVDVYKTGPRMVQVEKKVSAQLPESACNDVSCSLTSVRCGDLDPILASLLLEEKALVWSQVIFIGLGCGQVYCVPVATESRSPVGIPKMLYCTTQPIAGIVCLRDPVTCLYSHVGVVLRSGPVVYIMSDQQKLKYHMVYLPGSVEECLPVKDGIVATDVVDLWHSKLTKGSGGQPVVENRVTGIKGVCAMDLVPDSDFILVVTLHLTLYCVQLGTKMPACQPENFIVPPSVMADMDRKMQHLTKLKQQMAVEEKMLEAISISKRDKLLQNTFTLSVQVYDASRGTDAAQYAFEINLKNNEDQDFCPETWSLHVSINSEGMNVNQTIKLEQRIRKGVSLKTLITASIPEPFSLIQVSCSLVAKISEDGDTEGTYWAVIPVAVATLDVSFFFLPFCQSCKSSLSEDLLKIGHSHMGEKIKRLESQENTEPVQHVYEFRLITEWATPSDIWAAVTKNCRHLFTKVMTGRELQLYIGCHCIKLLLNAEFSTMHIRCKDIKLLHHLKQSLAQLLNEENNFKKTVLINCTIFSMAQNLKADVELEGKNLNLLKGEWRHAVAKYLPL</sequence>
<accession>A0A067QTJ4</accession>
<evidence type="ECO:0000313" key="1">
    <source>
        <dbReference type="EMBL" id="KDR13089.1"/>
    </source>
</evidence>
<dbReference type="OrthoDB" id="8186649at2759"/>
<organism evidence="1 2">
    <name type="scientific">Zootermopsis nevadensis</name>
    <name type="common">Dampwood termite</name>
    <dbReference type="NCBI Taxonomy" id="136037"/>
    <lineage>
        <taxon>Eukaryota</taxon>
        <taxon>Metazoa</taxon>
        <taxon>Ecdysozoa</taxon>
        <taxon>Arthropoda</taxon>
        <taxon>Hexapoda</taxon>
        <taxon>Insecta</taxon>
        <taxon>Pterygota</taxon>
        <taxon>Neoptera</taxon>
        <taxon>Polyneoptera</taxon>
        <taxon>Dictyoptera</taxon>
        <taxon>Blattodea</taxon>
        <taxon>Blattoidea</taxon>
        <taxon>Termitoidae</taxon>
        <taxon>Termopsidae</taxon>
        <taxon>Zootermopsis</taxon>
    </lineage>
</organism>
<dbReference type="AlphaFoldDB" id="A0A067QTJ4"/>
<proteinExistence type="predicted"/>
<gene>
    <name evidence="1" type="ORF">L798_12865</name>
</gene>
<evidence type="ECO:0000313" key="2">
    <source>
        <dbReference type="Proteomes" id="UP000027135"/>
    </source>
</evidence>
<dbReference type="InParanoid" id="A0A067QTJ4"/>
<name>A0A067QTJ4_ZOONE</name>